<keyword evidence="1" id="KW-0812">Transmembrane</keyword>
<sequence>MRTLVAKKEVVVPVELEHDPALEAKFIRFAERVTKVFFVGAIVCAVPVFVSILF</sequence>
<keyword evidence="3" id="KW-1185">Reference proteome</keyword>
<feature type="transmembrane region" description="Helical" evidence="1">
    <location>
        <begin position="36"/>
        <end position="53"/>
    </location>
</feature>
<comment type="caution">
    <text evidence="2">The sequence shown here is derived from an EMBL/GenBank/DDBJ whole genome shotgun (WGS) entry which is preliminary data.</text>
</comment>
<organism evidence="2 3">
    <name type="scientific">Cytobacillus spartinae</name>
    <dbReference type="NCBI Taxonomy" id="3299023"/>
    <lineage>
        <taxon>Bacteria</taxon>
        <taxon>Bacillati</taxon>
        <taxon>Bacillota</taxon>
        <taxon>Bacilli</taxon>
        <taxon>Bacillales</taxon>
        <taxon>Bacillaceae</taxon>
        <taxon>Cytobacillus</taxon>
    </lineage>
</organism>
<keyword evidence="1" id="KW-1133">Transmembrane helix</keyword>
<dbReference type="EMBL" id="JBIACK010000004">
    <property type="protein sequence ID" value="MFE8701202.1"/>
    <property type="molecule type" value="Genomic_DNA"/>
</dbReference>
<gene>
    <name evidence="2" type="ORF">ACFYKX_11405</name>
</gene>
<evidence type="ECO:0000313" key="2">
    <source>
        <dbReference type="EMBL" id="MFE8701202.1"/>
    </source>
</evidence>
<name>A0ABW6KAJ6_9BACI</name>
<protein>
    <submittedName>
        <fullName evidence="2">Uncharacterized protein</fullName>
    </submittedName>
</protein>
<keyword evidence="1" id="KW-0472">Membrane</keyword>
<evidence type="ECO:0000256" key="1">
    <source>
        <dbReference type="SAM" id="Phobius"/>
    </source>
</evidence>
<evidence type="ECO:0000313" key="3">
    <source>
        <dbReference type="Proteomes" id="UP001601059"/>
    </source>
</evidence>
<proteinExistence type="predicted"/>
<dbReference type="RefSeq" id="WP_389361110.1">
    <property type="nucleotide sequence ID" value="NZ_JBIACK010000004.1"/>
</dbReference>
<accession>A0ABW6KAJ6</accession>
<dbReference type="Proteomes" id="UP001601059">
    <property type="component" value="Unassembled WGS sequence"/>
</dbReference>
<reference evidence="2 3" key="1">
    <citation type="submission" date="2024-08" db="EMBL/GenBank/DDBJ databases">
        <title>Two novel Cytobacillus novel species.</title>
        <authorList>
            <person name="Liu G."/>
        </authorList>
    </citation>
    <scope>NUCLEOTIDE SEQUENCE [LARGE SCALE GENOMIC DNA]</scope>
    <source>
        <strain evidence="2 3">FJAT-54145</strain>
    </source>
</reference>